<comment type="caution">
    <text evidence="9">The sequence shown here is derived from an EMBL/GenBank/DDBJ whole genome shotgun (WGS) entry which is preliminary data.</text>
</comment>
<evidence type="ECO:0000313" key="10">
    <source>
        <dbReference type="Proteomes" id="UP000018949"/>
    </source>
</evidence>
<feature type="transmembrane region" description="Helical" evidence="7">
    <location>
        <begin position="313"/>
        <end position="333"/>
    </location>
</feature>
<evidence type="ECO:0000256" key="7">
    <source>
        <dbReference type="SAM" id="Phobius"/>
    </source>
</evidence>
<feature type="transmembrane region" description="Helical" evidence="7">
    <location>
        <begin position="87"/>
        <end position="108"/>
    </location>
</feature>
<evidence type="ECO:0000256" key="1">
    <source>
        <dbReference type="ARBA" id="ARBA00004651"/>
    </source>
</evidence>
<feature type="transmembrane region" description="Helical" evidence="7">
    <location>
        <begin position="156"/>
        <end position="175"/>
    </location>
</feature>
<evidence type="ECO:0000256" key="4">
    <source>
        <dbReference type="ARBA" id="ARBA00022692"/>
    </source>
</evidence>
<feature type="transmembrane region" description="Helical" evidence="7">
    <location>
        <begin position="128"/>
        <end position="149"/>
    </location>
</feature>
<feature type="transmembrane region" description="Helical" evidence="7">
    <location>
        <begin position="53"/>
        <end position="75"/>
    </location>
</feature>
<dbReference type="PANTHER" id="PTHR40074">
    <property type="entry name" value="O-ACETYLTRANSFERASE WECH"/>
    <property type="match status" value="1"/>
</dbReference>
<keyword evidence="10" id="KW-1185">Reference proteome</keyword>
<feature type="transmembrane region" description="Helical" evidence="7">
    <location>
        <begin position="283"/>
        <end position="301"/>
    </location>
</feature>
<comment type="subcellular location">
    <subcellularLocation>
        <location evidence="1">Cell membrane</location>
        <topology evidence="1">Multi-pass membrane protein</topology>
    </subcellularLocation>
</comment>
<dbReference type="eggNOG" id="COG1835">
    <property type="taxonomic scope" value="Bacteria"/>
</dbReference>
<dbReference type="Pfam" id="PF01757">
    <property type="entry name" value="Acyl_transf_3"/>
    <property type="match status" value="1"/>
</dbReference>
<reference evidence="9 10" key="1">
    <citation type="submission" date="2013-12" db="EMBL/GenBank/DDBJ databases">
        <title>NBRP : Genome information of microbial organism related human and environment.</title>
        <authorList>
            <person name="Hattori M."/>
            <person name="Oshima K."/>
            <person name="Inaba H."/>
            <person name="Suda W."/>
            <person name="Sakamoto M."/>
            <person name="Iino T."/>
            <person name="Kitahara M."/>
            <person name="Oshida Y."/>
            <person name="Iida T."/>
            <person name="Kudo T."/>
            <person name="Itoh T."/>
            <person name="Ahmed I."/>
            <person name="Ohkuma M."/>
        </authorList>
    </citation>
    <scope>NUCLEOTIDE SEQUENCE [LARGE SCALE GENOMIC DNA]</scope>
    <source>
        <strain evidence="9 10">JCM 21738</strain>
    </source>
</reference>
<dbReference type="AlphaFoldDB" id="W4RVR9"/>
<evidence type="ECO:0000259" key="8">
    <source>
        <dbReference type="Pfam" id="PF01757"/>
    </source>
</evidence>
<comment type="similarity">
    <text evidence="2">Belongs to the acyltransferase 3 family.</text>
</comment>
<gene>
    <name evidence="9" type="ORF">JCM21738_4971</name>
</gene>
<evidence type="ECO:0000256" key="6">
    <source>
        <dbReference type="ARBA" id="ARBA00023136"/>
    </source>
</evidence>
<evidence type="ECO:0000256" key="2">
    <source>
        <dbReference type="ARBA" id="ARBA00007400"/>
    </source>
</evidence>
<keyword evidence="4 7" id="KW-0812">Transmembrane</keyword>
<dbReference type="GO" id="GO:0009246">
    <property type="term" value="P:enterobacterial common antigen biosynthetic process"/>
    <property type="evidence" value="ECO:0007669"/>
    <property type="project" value="TreeGrafter"/>
</dbReference>
<dbReference type="Proteomes" id="UP000018949">
    <property type="component" value="Unassembled WGS sequence"/>
</dbReference>
<feature type="transmembrane region" description="Helical" evidence="7">
    <location>
        <begin position="12"/>
        <end position="33"/>
    </location>
</feature>
<evidence type="ECO:0000313" key="9">
    <source>
        <dbReference type="EMBL" id="GAE47928.1"/>
    </source>
</evidence>
<dbReference type="RefSeq" id="WP_023613706.1">
    <property type="nucleotide sequence ID" value="NZ_BAUW01000108.1"/>
</dbReference>
<sequence length="369" mass="42934">MGKQRNHIYEVHYIRAIASLMVLLVHVSAAYYYQHDQKYNEITLFINQISRFGTPMFAVISGFLLFYQTIIKGFYFKRFVSSRFTKIGIPFFLWSGFYLSFMILAQNIQPFEEGYLVFLINFAFGDSFYHLYFMSIVFQFYLIFPLLQLIRSKKSWILLLFLAALTNLYILKFYAPGQTEGILKVLLSQRAFLPSWIFFFIFGGFLAYNWEGLIKFSQKNKIVLGLSVLILTALAVLEYKIIGSVPSNRATNLVNIPIITLFILGISEDIMKIRFLNRFLTKVGTLSMAIYLVHPFVLYIVQTIAPQFIWKTTLFPITFMIVLALTIAVVKLIQLLPYNQYILTVPKIKESQKNHWKPQTTIKVSNTTN</sequence>
<proteinExistence type="inferred from homology"/>
<keyword evidence="3" id="KW-1003">Cell membrane</keyword>
<name>W4RVR9_9BACI</name>
<feature type="transmembrane region" description="Helical" evidence="7">
    <location>
        <begin position="222"/>
        <end position="242"/>
    </location>
</feature>
<keyword evidence="5 7" id="KW-1133">Transmembrane helix</keyword>
<dbReference type="EMBL" id="BAUW01000108">
    <property type="protein sequence ID" value="GAE47928.1"/>
    <property type="molecule type" value="Genomic_DNA"/>
</dbReference>
<dbReference type="GO" id="GO:0016413">
    <property type="term" value="F:O-acetyltransferase activity"/>
    <property type="evidence" value="ECO:0007669"/>
    <property type="project" value="TreeGrafter"/>
</dbReference>
<keyword evidence="6 7" id="KW-0472">Membrane</keyword>
<evidence type="ECO:0000256" key="5">
    <source>
        <dbReference type="ARBA" id="ARBA00022989"/>
    </source>
</evidence>
<feature type="domain" description="Acyltransferase 3" evidence="8">
    <location>
        <begin position="9"/>
        <end position="329"/>
    </location>
</feature>
<feature type="transmembrane region" description="Helical" evidence="7">
    <location>
        <begin position="191"/>
        <end position="210"/>
    </location>
</feature>
<dbReference type="InterPro" id="IPR002656">
    <property type="entry name" value="Acyl_transf_3_dom"/>
</dbReference>
<evidence type="ECO:0000256" key="3">
    <source>
        <dbReference type="ARBA" id="ARBA00022475"/>
    </source>
</evidence>
<dbReference type="PANTHER" id="PTHR40074:SF2">
    <property type="entry name" value="O-ACETYLTRANSFERASE WECH"/>
    <property type="match status" value="1"/>
</dbReference>
<organism evidence="9 10">
    <name type="scientific">Mesobacillus boroniphilus JCM 21738</name>
    <dbReference type="NCBI Taxonomy" id="1294265"/>
    <lineage>
        <taxon>Bacteria</taxon>
        <taxon>Bacillati</taxon>
        <taxon>Bacillota</taxon>
        <taxon>Bacilli</taxon>
        <taxon>Bacillales</taxon>
        <taxon>Bacillaceae</taxon>
        <taxon>Mesobacillus</taxon>
    </lineage>
</organism>
<protein>
    <submittedName>
        <fullName evidence="9">Integral membrane protein</fullName>
    </submittedName>
</protein>
<feature type="transmembrane region" description="Helical" evidence="7">
    <location>
        <begin position="254"/>
        <end position="271"/>
    </location>
</feature>
<accession>W4RVR9</accession>
<dbReference type="GO" id="GO:0005886">
    <property type="term" value="C:plasma membrane"/>
    <property type="evidence" value="ECO:0007669"/>
    <property type="project" value="UniProtKB-SubCell"/>
</dbReference>